<dbReference type="AlphaFoldDB" id="A0A7D9EUK2"/>
<accession>A0A7D9EUK2</accession>
<comment type="cofactor">
    <cofactor evidence="1">
        <name>a divalent metal cation</name>
        <dbReference type="ChEBI" id="CHEBI:60240"/>
    </cofactor>
</comment>
<dbReference type="Pfam" id="PF13613">
    <property type="entry name" value="HTH_Tnp_4"/>
    <property type="match status" value="1"/>
</dbReference>
<protein>
    <submittedName>
        <fullName evidence="4">Uncharacterized protein</fullName>
    </submittedName>
</protein>
<dbReference type="GO" id="GO:0046872">
    <property type="term" value="F:metal ion binding"/>
    <property type="evidence" value="ECO:0007669"/>
    <property type="project" value="UniProtKB-KW"/>
</dbReference>
<evidence type="ECO:0000256" key="3">
    <source>
        <dbReference type="SAM" id="MobiDB-lite"/>
    </source>
</evidence>
<dbReference type="EMBL" id="CACRXK020009243">
    <property type="protein sequence ID" value="CAB4016757.1"/>
    <property type="molecule type" value="Genomic_DNA"/>
</dbReference>
<organism evidence="4 5">
    <name type="scientific">Paramuricea clavata</name>
    <name type="common">Red gorgonian</name>
    <name type="synonym">Violescent sea-whip</name>
    <dbReference type="NCBI Taxonomy" id="317549"/>
    <lineage>
        <taxon>Eukaryota</taxon>
        <taxon>Metazoa</taxon>
        <taxon>Cnidaria</taxon>
        <taxon>Anthozoa</taxon>
        <taxon>Octocorallia</taxon>
        <taxon>Malacalcyonacea</taxon>
        <taxon>Plexauridae</taxon>
        <taxon>Paramuricea</taxon>
    </lineage>
</organism>
<keyword evidence="2" id="KW-0479">Metal-binding</keyword>
<name>A0A7D9EUK2_PARCT</name>
<dbReference type="OrthoDB" id="5980938at2759"/>
<dbReference type="PANTHER" id="PTHR23080">
    <property type="entry name" value="THAP DOMAIN PROTEIN"/>
    <property type="match status" value="1"/>
</dbReference>
<evidence type="ECO:0000256" key="2">
    <source>
        <dbReference type="ARBA" id="ARBA00022723"/>
    </source>
</evidence>
<evidence type="ECO:0000313" key="4">
    <source>
        <dbReference type="EMBL" id="CAB4016757.1"/>
    </source>
</evidence>
<dbReference type="PANTHER" id="PTHR23080:SF133">
    <property type="entry name" value="SI:CH211-262I1.5-RELATED"/>
    <property type="match status" value="1"/>
</dbReference>
<evidence type="ECO:0000256" key="1">
    <source>
        <dbReference type="ARBA" id="ARBA00001968"/>
    </source>
</evidence>
<evidence type="ECO:0000313" key="5">
    <source>
        <dbReference type="Proteomes" id="UP001152795"/>
    </source>
</evidence>
<dbReference type="InterPro" id="IPR027806">
    <property type="entry name" value="HARBI1_dom"/>
</dbReference>
<sequence length="438" mass="49606">MFEMSATEALHSPSESFLHAQPESLAQNDVENNTNGPDSHSFATAINQCPGSHKIEVVSNESSSDEKIVKTDVGKADMFQSESKDNTNRHFFNNQPALPSDGFKGGSVIVKTSFIQKITDPKKCVHYTGLNLEVLKALYDLIKEKANKLYMWKGVKWTRLKNAQPGHLKNKYNLRKLTTWEQLLLTLVRLRRNPSMIMLGDLFDIAPGTASRIFITWILFLAKELSFLLSFPTVAEINDIQIPASLRGFAHLRRIIDCTEFYIEKPTRISSQRSTYSTYKSRNTFKLFISISPVPRINFVSNLYSGRISDKQLTKECGFIEQLNPGDVIMADKGFNGKVSAKATTMTRRIAKSRVHVERMIRKLKCFQLIRGVIPLTLKPYASSIIRVCACLVNLSPTIIDHDSDSDSEEWDSENYDQGGNDYSQESDDNDRTLKSFH</sequence>
<keyword evidence="5" id="KW-1185">Reference proteome</keyword>
<dbReference type="Pfam" id="PF13359">
    <property type="entry name" value="DDE_Tnp_4"/>
    <property type="match status" value="1"/>
</dbReference>
<gene>
    <name evidence="4" type="ORF">PACLA_8A029667</name>
</gene>
<proteinExistence type="predicted"/>
<dbReference type="Proteomes" id="UP001152795">
    <property type="component" value="Unassembled WGS sequence"/>
</dbReference>
<reference evidence="4" key="1">
    <citation type="submission" date="2020-04" db="EMBL/GenBank/DDBJ databases">
        <authorList>
            <person name="Alioto T."/>
            <person name="Alioto T."/>
            <person name="Gomez Garrido J."/>
        </authorList>
    </citation>
    <scope>NUCLEOTIDE SEQUENCE</scope>
    <source>
        <strain evidence="4">A484AB</strain>
    </source>
</reference>
<dbReference type="InterPro" id="IPR027805">
    <property type="entry name" value="Transposase_HTH_dom"/>
</dbReference>
<comment type="caution">
    <text evidence="4">The sequence shown here is derived from an EMBL/GenBank/DDBJ whole genome shotgun (WGS) entry which is preliminary data.</text>
</comment>
<feature type="compositionally biased region" description="Acidic residues" evidence="3">
    <location>
        <begin position="406"/>
        <end position="415"/>
    </location>
</feature>
<feature type="region of interest" description="Disordered" evidence="3">
    <location>
        <begin position="403"/>
        <end position="438"/>
    </location>
</feature>